<dbReference type="Gene3D" id="1.10.10.10">
    <property type="entry name" value="Winged helix-like DNA-binding domain superfamily/Winged helix DNA-binding domain"/>
    <property type="match status" value="1"/>
</dbReference>
<dbReference type="InterPro" id="IPR036390">
    <property type="entry name" value="WH_DNA-bd_sf"/>
</dbReference>
<evidence type="ECO:0000259" key="4">
    <source>
        <dbReference type="PROSITE" id="PS50956"/>
    </source>
</evidence>
<dbReference type="InterPro" id="IPR011008">
    <property type="entry name" value="Dimeric_a/b-barrel"/>
</dbReference>
<evidence type="ECO:0000256" key="2">
    <source>
        <dbReference type="ARBA" id="ARBA00023125"/>
    </source>
</evidence>
<keyword evidence="1" id="KW-0805">Transcription regulation</keyword>
<dbReference type="InterPro" id="IPR019888">
    <property type="entry name" value="Tscrpt_reg_AsnC-like"/>
</dbReference>
<accession>A0A1I3NCU2</accession>
<dbReference type="GO" id="GO:0005829">
    <property type="term" value="C:cytosol"/>
    <property type="evidence" value="ECO:0007669"/>
    <property type="project" value="TreeGrafter"/>
</dbReference>
<dbReference type="GO" id="GO:0043200">
    <property type="term" value="P:response to amino acid"/>
    <property type="evidence" value="ECO:0007669"/>
    <property type="project" value="TreeGrafter"/>
</dbReference>
<dbReference type="InterPro" id="IPR011991">
    <property type="entry name" value="ArsR-like_HTH"/>
</dbReference>
<dbReference type="PRINTS" id="PR00033">
    <property type="entry name" value="HTHASNC"/>
</dbReference>
<gene>
    <name evidence="5" type="ORF">SAMN05216258_11326</name>
</gene>
<reference evidence="5 6" key="1">
    <citation type="submission" date="2016-10" db="EMBL/GenBank/DDBJ databases">
        <authorList>
            <person name="de Groot N.N."/>
        </authorList>
    </citation>
    <scope>NUCLEOTIDE SEQUENCE [LARGE SCALE GENOMIC DNA]</scope>
    <source>
        <strain evidence="5 6">CGMCC 1.11030</strain>
    </source>
</reference>
<dbReference type="SUPFAM" id="SSF54909">
    <property type="entry name" value="Dimeric alpha+beta barrel"/>
    <property type="match status" value="1"/>
</dbReference>
<evidence type="ECO:0000256" key="1">
    <source>
        <dbReference type="ARBA" id="ARBA00023015"/>
    </source>
</evidence>
<dbReference type="InterPro" id="IPR036388">
    <property type="entry name" value="WH-like_DNA-bd_sf"/>
</dbReference>
<dbReference type="Pfam" id="PF01037">
    <property type="entry name" value="AsnC_trans_reg"/>
    <property type="match status" value="1"/>
</dbReference>
<dbReference type="Pfam" id="PF13412">
    <property type="entry name" value="HTH_24"/>
    <property type="match status" value="1"/>
</dbReference>
<dbReference type="InterPro" id="IPR019887">
    <property type="entry name" value="Tscrpt_reg_AsnC/Lrp_C"/>
</dbReference>
<dbReference type="GO" id="GO:0043565">
    <property type="term" value="F:sequence-specific DNA binding"/>
    <property type="evidence" value="ECO:0007669"/>
    <property type="project" value="InterPro"/>
</dbReference>
<dbReference type="AlphaFoldDB" id="A0A1I3NCU2"/>
<keyword evidence="6" id="KW-1185">Reference proteome</keyword>
<dbReference type="Proteomes" id="UP000199377">
    <property type="component" value="Unassembled WGS sequence"/>
</dbReference>
<dbReference type="PANTHER" id="PTHR30154:SF34">
    <property type="entry name" value="TRANSCRIPTIONAL REGULATOR AZLB"/>
    <property type="match status" value="1"/>
</dbReference>
<dbReference type="PROSITE" id="PS50956">
    <property type="entry name" value="HTH_ASNC_2"/>
    <property type="match status" value="1"/>
</dbReference>
<dbReference type="PROSITE" id="PS00519">
    <property type="entry name" value="HTH_ASNC_1"/>
    <property type="match status" value="1"/>
</dbReference>
<proteinExistence type="predicted"/>
<dbReference type="InterPro" id="IPR000485">
    <property type="entry name" value="AsnC-type_HTH_dom"/>
</dbReference>
<dbReference type="PANTHER" id="PTHR30154">
    <property type="entry name" value="LEUCINE-RESPONSIVE REGULATORY PROTEIN"/>
    <property type="match status" value="1"/>
</dbReference>
<keyword evidence="2" id="KW-0238">DNA-binding</keyword>
<feature type="domain" description="HTH asnC-type" evidence="4">
    <location>
        <begin position="8"/>
        <end position="69"/>
    </location>
</feature>
<organism evidence="5 6">
    <name type="scientific">Albimonas pacifica</name>
    <dbReference type="NCBI Taxonomy" id="1114924"/>
    <lineage>
        <taxon>Bacteria</taxon>
        <taxon>Pseudomonadati</taxon>
        <taxon>Pseudomonadota</taxon>
        <taxon>Alphaproteobacteria</taxon>
        <taxon>Rhodobacterales</taxon>
        <taxon>Paracoccaceae</taxon>
        <taxon>Albimonas</taxon>
    </lineage>
</organism>
<dbReference type="EMBL" id="FOQH01000013">
    <property type="protein sequence ID" value="SFJ06740.1"/>
    <property type="molecule type" value="Genomic_DNA"/>
</dbReference>
<dbReference type="CDD" id="cd00090">
    <property type="entry name" value="HTH_ARSR"/>
    <property type="match status" value="1"/>
</dbReference>
<dbReference type="Gene3D" id="3.30.70.920">
    <property type="match status" value="1"/>
</dbReference>
<dbReference type="STRING" id="1114924.SAMN05216258_11326"/>
<evidence type="ECO:0000256" key="3">
    <source>
        <dbReference type="ARBA" id="ARBA00023163"/>
    </source>
</evidence>
<dbReference type="SUPFAM" id="SSF46785">
    <property type="entry name" value="Winged helix' DNA-binding domain"/>
    <property type="match status" value="1"/>
</dbReference>
<keyword evidence="3" id="KW-0804">Transcription</keyword>
<protein>
    <submittedName>
        <fullName evidence="5">Transcriptional regulator, AsnC family</fullName>
    </submittedName>
</protein>
<evidence type="ECO:0000313" key="6">
    <source>
        <dbReference type="Proteomes" id="UP000199377"/>
    </source>
</evidence>
<evidence type="ECO:0000313" key="5">
    <source>
        <dbReference type="EMBL" id="SFJ06740.1"/>
    </source>
</evidence>
<dbReference type="GO" id="GO:0006355">
    <property type="term" value="P:regulation of DNA-templated transcription"/>
    <property type="evidence" value="ECO:0007669"/>
    <property type="project" value="UniProtKB-ARBA"/>
</dbReference>
<dbReference type="SMART" id="SM00344">
    <property type="entry name" value="HTH_ASNC"/>
    <property type="match status" value="1"/>
</dbReference>
<name>A0A1I3NCU2_9RHOB</name>
<sequence>MTAEPAALDRLDRRILAALAADGRMSNAQLAQTVGLSPSPCWQRVRRLEAAGVIAGYRAILDQERLGAAEVVLVEVILDRHDDAALERFGREMLEMPEVLEVHLTSGEYDYLVKVAVDGTRGYERFLREKLFRVPGIRHSRSSFVLRTLKDVQAYLPPAEGA</sequence>
<dbReference type="InterPro" id="IPR019885">
    <property type="entry name" value="Tscrpt_reg_HTH_AsnC-type_CS"/>
</dbReference>
<dbReference type="RefSeq" id="WP_245779264.1">
    <property type="nucleotide sequence ID" value="NZ_FOQH01000013.1"/>
</dbReference>